<evidence type="ECO:0000256" key="15">
    <source>
        <dbReference type="ARBA" id="ARBA00022753"/>
    </source>
</evidence>
<evidence type="ECO:0000256" key="16">
    <source>
        <dbReference type="ARBA" id="ARBA00022840"/>
    </source>
</evidence>
<evidence type="ECO:0000256" key="26">
    <source>
        <dbReference type="ARBA" id="ARBA00023228"/>
    </source>
</evidence>
<dbReference type="GO" id="GO:0008017">
    <property type="term" value="F:microtubule binding"/>
    <property type="evidence" value="ECO:0007669"/>
    <property type="project" value="InterPro"/>
</dbReference>
<keyword evidence="21" id="KW-0969">Cilium</keyword>
<dbReference type="EMBL" id="VFJC01000013">
    <property type="protein sequence ID" value="KAB5555692.1"/>
    <property type="molecule type" value="Genomic_DNA"/>
</dbReference>
<keyword evidence="17 37" id="KW-1133">Transmembrane helix</keyword>
<name>A0A5N5ML01_PANHP</name>
<feature type="transmembrane region" description="Helical" evidence="37">
    <location>
        <begin position="2231"/>
        <end position="2248"/>
    </location>
</feature>
<feature type="compositionally biased region" description="Basic and acidic residues" evidence="36">
    <location>
        <begin position="472"/>
        <end position="491"/>
    </location>
</feature>
<evidence type="ECO:0000259" key="39">
    <source>
        <dbReference type="PROSITE" id="PS50893"/>
    </source>
</evidence>
<evidence type="ECO:0000256" key="24">
    <source>
        <dbReference type="ARBA" id="ARBA00023180"/>
    </source>
</evidence>
<dbReference type="Gene3D" id="3.40.850.10">
    <property type="entry name" value="Kinesin motor domain"/>
    <property type="match status" value="1"/>
</dbReference>
<evidence type="ECO:0000256" key="34">
    <source>
        <dbReference type="PROSITE-ProRule" id="PRU00283"/>
    </source>
</evidence>
<dbReference type="PROSITE" id="PS50067">
    <property type="entry name" value="KINESIN_MOTOR_2"/>
    <property type="match status" value="1"/>
</dbReference>
<sequence length="2706" mass="305204">MKDTGESKDHQLTVALRIRPLSDVEIEEGAAIVAHRVDDQMVVLMDPLEDPDDILRAHRSREKTYMFDVAFDYTATQEEVYRATTKGLIEGLISGYNATVFAYGPTGCGKTYTMLGTDKEPGIYVRTLNDLFKAIEETSDDMQYSVSMSYLEVYNEMIRDLLNPSSGFLDLREDSKGDIQVAGITEVSTVNAREIMELLMKGNKQRTQEPTAANQTSSRSHAVLQVAVRQQSRCRDVLQEVRFARLFMIDLAGSERAAQTQNRGQRLKEGAHINRSLLALGNCINALSEKNGNKYINYRDSKLTRLLKDSLGGNSRTVMIAHISPASSAFEESRNTLTYADRAKSIRTRVKRNLLNVSYHIAQYTSIIADLRSEIQRLKKKIAEQSGCQSNADRTDIRHVQAEVKAHSTQQSRAEMDQLREQLIEAFRQQMEIRKRLMELDNTNMEIQIDTSKHLLTIADWEQERSRHRRKWQGERRKESFNKDESEKDSDTPDSPPDSTETQEVAMARENLVVLMTEQKKIRKQKAGLERLLVELRERARRLEELLPCRVSSEEQREVLGLLCKVHELEIENAEMQSHTLLKDNVIRQKDVVVQRFEQHRQLCHEIIQQQRQFIDNHSLLVPPELQELYDMYIRELDERNLDRVIALDKATIHTLKEGSLPKIALPSRGRDPMQELDSDQESVRTLGSETKQGRVKVRRHTLPPILPEPDSDSNRVFKSSPHAKQMKNSVVMTPPPIHINGQGNRELLPSALDGALSYSLLSHSVSSHLDSSPESSENGTEAPLTPKERQQILRGVQSIAVKAARRRSRVLEIDALRVPPPPLTLDPKKNKSILYLTDAPLKRPVLRRGRQPSPELRHATSDDNLSSSTGDGPVPNSTWTRPRNRQAMPKNTGPREQDFEARRRKRRSRSFEVTGQALTQGKSTSQRFRPLDSTSDPHLHINGQPPAPLLRPQHRAQVQIGKARPSHANHQTGSKADAPLINLPSHLSNVKHGPQTRQPQPLLYVTSTGTGAALRSQTSGHCVYTCYRFDTAVSSTEARSGPSPNPLKHAARMQPVNKRDAGVWQQTRSLLYKNILIKWRTKQQSLQELILPLLLLGLLILISMLNPHISYGSINTTDLEDEEYPSFKGLGYTPITNVTSQIMEEVAQELHMQDRLEMFSSEEDLENASLYEPLSYVGVVFLDQMSYKLRFPYHQVPLPSDYTESIANCYTNYLNCRAANYWVSGFIRLQSLIDAAIIQMQTKRSAWRELNVHVVMMGHPGSVEVQKFPHALISIYLLLAFTPFVSFLIVNVAAEKEHRLKDTMTMMGLYDTAFWLSWGLLYAALVTTMSVLMAVIATWTPLFSNSNFLIIFLLIFLYGISTIFFSFLLTPLFKKPKFAVTMGSMLTLVFGSLSLFTVLMRDFPQLAVWLFCLLSPSAFSIGIAQVVYLEAQEDGAVFSTLANGPHPLYVPLLMLCLDCILYLLLAIYLEQVLPGEFGKRRSIFYFLKPYYWSRRRKRYVEVSSVYVAEVNGTPAADESVEPVSPEFRGKEAIRICNIRKTYKGKDNTVEALRGLTFDIYEGQITALLGHSGAGKSTLMNILCGICPPTEGSATIYGSPVAEIADGAEMKHLVGICPQFNIIFDVLTVEEHLKIFAAIKGILPCDIDNEVKKVLKALDLEKIMDAQAKNLSGGQKRKLSVGIAILGDPKILLLDEPTAGMDPVSRHQVWSLLKSRRAGRVTVLSTHYMDEADILADRKAVISQGQLKCVGSSLYLKTKCGVGYHLRMSVTGTCEVDSLTSLVKQHVSKAELSRQQEAELTFTLPFESMETFPGLFAELDSRSDLGIINYGVSMTTLEDVFLRLEAEAEVDQADYSVFNQEKVEEGGDASCLDDVDQRLLTFSEERHDAVTGHTLWRQQFSTVAWLHMLNLQREKKPIIYNVTLFLVFLTAVLVLSLATGNIQIHSPERQFQPIYLLRSHEAPHKYATSLLVLNSSDSDISGFIHNLESQDIKVEIMKKPDYMSAAPHSAAINVIGSSKDFSYSVAFNSTTVHSLPMAVNILSNALLRGYNGTGHINTWTKPFDYQIPDSTSYALVYIEAVILGMLAAGMPAYFAMDHTRDREIKCRSTLRISGLVPSAYWCGQAAVDIPFYYLILICMTCTLFAFHSTDLLSNSNVLAVIICLIGFCPATILFTYCVSFMFAKVQSNRDFFSVVSMMVCVVSASIVQLVFVNDNPGLTRFLHNVLCFFNPLYPLMGCLNCITKATFLRPFHEEFLWKNLLIAVIAPYFQCILLLFLLRWLEICYGGQTMKNDQLCRISCKSKGKVQRNPEENINEDEDIMVEKARVREALTCQCCEEKPVVVVSNLRKEYLVKKEGFSLSKKRKVAAKNISFCVRKGEVLGLLGPNGAGKSTIMHMLSGDTTPTAGQILMGDYGTEFRPVDNPLDHVGYCPQVNPLWPRITLQEHLQIYAAIKGLHHNDVPNILRRVVNALELKEHLHKQAKSLSAGLKRKLCFALSMLGNPQIVLLDEPSSGMDPKSKQRMWRAMRVAFRNKQRGAILTTHYMEEAEAVCDRVAIMVSGQLRCIGSIQHLKGRYGRGYSLEIKLREELAGLQQVALLHKEILKIFPHAARQESFATLMVYKIPMEDVKSLAKAFSQLESAKQNFNFEEYNFSQSTLEQVFMEFAKEQENEEEEVGSLSTTFQWQRLPQDGRASINHSDSIVHQL</sequence>
<dbReference type="FunFam" id="3.40.850.10:FF:000037">
    <property type="entry name" value="kinesin-like protein KIF19"/>
    <property type="match status" value="1"/>
</dbReference>
<dbReference type="Pfam" id="PF12698">
    <property type="entry name" value="ABC2_membrane_3"/>
    <property type="match status" value="2"/>
</dbReference>
<dbReference type="InterPro" id="IPR027417">
    <property type="entry name" value="P-loop_NTPase"/>
</dbReference>
<evidence type="ECO:0000256" key="36">
    <source>
        <dbReference type="SAM" id="MobiDB-lite"/>
    </source>
</evidence>
<feature type="compositionally biased region" description="Polar residues" evidence="36">
    <location>
        <begin position="863"/>
        <end position="882"/>
    </location>
</feature>
<feature type="transmembrane region" description="Helical" evidence="37">
    <location>
        <begin position="1449"/>
        <end position="1470"/>
    </location>
</feature>
<dbReference type="GO" id="GO:0003777">
    <property type="term" value="F:microtubule motor activity"/>
    <property type="evidence" value="ECO:0007669"/>
    <property type="project" value="InterPro"/>
</dbReference>
<keyword evidence="23 34" id="KW-0505">Motor protein</keyword>
<dbReference type="GO" id="GO:0010874">
    <property type="term" value="P:regulation of cholesterol efflux"/>
    <property type="evidence" value="ECO:0007669"/>
    <property type="project" value="UniProtKB-ARBA"/>
</dbReference>
<dbReference type="InterPro" id="IPR001752">
    <property type="entry name" value="Kinesin_motor_dom"/>
</dbReference>
<evidence type="ECO:0000256" key="37">
    <source>
        <dbReference type="SAM" id="Phobius"/>
    </source>
</evidence>
<dbReference type="GO" id="GO:0048731">
    <property type="term" value="P:system development"/>
    <property type="evidence" value="ECO:0007669"/>
    <property type="project" value="UniProtKB-ARBA"/>
</dbReference>
<keyword evidence="27" id="KW-0966">Cell projection</keyword>
<dbReference type="PROSITE" id="PS00411">
    <property type="entry name" value="KINESIN_MOTOR_1"/>
    <property type="match status" value="1"/>
</dbReference>
<reference evidence="40 41" key="1">
    <citation type="submission" date="2019-06" db="EMBL/GenBank/DDBJ databases">
        <title>A chromosome-scale genome assembly of the striped catfish, Pangasianodon hypophthalmus.</title>
        <authorList>
            <person name="Wen M."/>
            <person name="Zahm M."/>
            <person name="Roques C."/>
            <person name="Cabau C."/>
            <person name="Klopp C."/>
            <person name="Donnadieu C."/>
            <person name="Jouanno E."/>
            <person name="Avarre J.-C."/>
            <person name="Campet M."/>
            <person name="Ha T.T.T."/>
            <person name="Dugue R."/>
            <person name="Lampietro C."/>
            <person name="Louis A."/>
            <person name="Herpin A."/>
            <person name="Echchiki A."/>
            <person name="Berthelot C."/>
            <person name="Parey E."/>
            <person name="Roest-Crollius H."/>
            <person name="Braasch I."/>
            <person name="Postlethwait J."/>
            <person name="Bobe J."/>
            <person name="Montfort J."/>
            <person name="Bouchez O."/>
            <person name="Begum T."/>
            <person name="Schartl M."/>
            <person name="Guiguen Y."/>
        </authorList>
    </citation>
    <scope>NUCLEOTIDE SEQUENCE [LARGE SCALE GENOMIC DNA]</scope>
    <source>
        <strain evidence="40 41">Indonesia</strain>
        <tissue evidence="40">Blood</tissue>
    </source>
</reference>
<organism evidence="40 41">
    <name type="scientific">Pangasianodon hypophthalmus</name>
    <name type="common">Striped catfish</name>
    <name type="synonym">Helicophagus hypophthalmus</name>
    <dbReference type="NCBI Taxonomy" id="310915"/>
    <lineage>
        <taxon>Eukaryota</taxon>
        <taxon>Metazoa</taxon>
        <taxon>Chordata</taxon>
        <taxon>Craniata</taxon>
        <taxon>Vertebrata</taxon>
        <taxon>Euteleostomi</taxon>
        <taxon>Actinopterygii</taxon>
        <taxon>Neopterygii</taxon>
        <taxon>Teleostei</taxon>
        <taxon>Ostariophysi</taxon>
        <taxon>Siluriformes</taxon>
        <taxon>Pangasiidae</taxon>
        <taxon>Pangasianodon</taxon>
    </lineage>
</organism>
<dbReference type="GO" id="GO:0043691">
    <property type="term" value="P:reverse cholesterol transport"/>
    <property type="evidence" value="ECO:0007669"/>
    <property type="project" value="UniProtKB-ARBA"/>
</dbReference>
<gene>
    <name evidence="40" type="ORF">PHYPO_G00037050</name>
</gene>
<proteinExistence type="inferred from homology"/>
<dbReference type="SUPFAM" id="SSF52540">
    <property type="entry name" value="P-loop containing nucleoside triphosphate hydrolases"/>
    <property type="match status" value="3"/>
</dbReference>
<keyword evidence="41" id="KW-1185">Reference proteome</keyword>
<dbReference type="InterPro" id="IPR026082">
    <property type="entry name" value="ABCA"/>
</dbReference>
<comment type="function">
    <text evidence="30">Cholesterol efflux transporter in macrophages that is responsible for APOAI/high-density lipoproteins (HDL) formation at the plasma membrane under high cholesterol levels and participates in reverse cholesterol transport. May play a role in the processing of autolysosomes.</text>
</comment>
<dbReference type="Proteomes" id="UP000327468">
    <property type="component" value="Chromosome 12"/>
</dbReference>
<evidence type="ECO:0000256" key="21">
    <source>
        <dbReference type="ARBA" id="ARBA00023069"/>
    </source>
</evidence>
<dbReference type="GO" id="GO:0005524">
    <property type="term" value="F:ATP binding"/>
    <property type="evidence" value="ECO:0007669"/>
    <property type="project" value="UniProtKB-UniRule"/>
</dbReference>
<evidence type="ECO:0000256" key="1">
    <source>
        <dbReference type="ARBA" id="ARBA00004107"/>
    </source>
</evidence>
<dbReference type="InterPro" id="IPR003593">
    <property type="entry name" value="AAA+_ATPase"/>
</dbReference>
<dbReference type="Pfam" id="PF00225">
    <property type="entry name" value="Kinesin"/>
    <property type="match status" value="1"/>
</dbReference>
<comment type="function">
    <text evidence="29">Plus end-directed microtubule-dependent motor protein that regulates the length of motile cilia by mediating depolymerization of microtubules at ciliary tips.</text>
</comment>
<dbReference type="GO" id="GO:0031902">
    <property type="term" value="C:late endosome membrane"/>
    <property type="evidence" value="ECO:0007669"/>
    <property type="project" value="UniProtKB-SubCell"/>
</dbReference>
<evidence type="ECO:0000313" key="41">
    <source>
        <dbReference type="Proteomes" id="UP000327468"/>
    </source>
</evidence>
<feature type="transmembrane region" description="Helical" evidence="37">
    <location>
        <begin position="2129"/>
        <end position="2146"/>
    </location>
</feature>
<dbReference type="GO" id="GO:0007018">
    <property type="term" value="P:microtubule-based movement"/>
    <property type="evidence" value="ECO:0007669"/>
    <property type="project" value="InterPro"/>
</dbReference>
<keyword evidence="26" id="KW-0458">Lysosome</keyword>
<feature type="region of interest" description="Disordered" evidence="36">
    <location>
        <begin position="467"/>
        <end position="503"/>
    </location>
</feature>
<feature type="region of interest" description="Disordered" evidence="36">
    <location>
        <begin position="845"/>
        <end position="1002"/>
    </location>
</feature>
<comment type="similarity">
    <text evidence="34">Belongs to the TRAFAC class myosin-kinesin ATPase superfamily. Kinesin family.</text>
</comment>
<keyword evidence="16 34" id="KW-0067">ATP-binding</keyword>
<evidence type="ECO:0000256" key="23">
    <source>
        <dbReference type="ARBA" id="ARBA00023175"/>
    </source>
</evidence>
<dbReference type="GO" id="GO:0016887">
    <property type="term" value="F:ATP hydrolysis activity"/>
    <property type="evidence" value="ECO:0007669"/>
    <property type="project" value="InterPro"/>
</dbReference>
<keyword evidence="14 34" id="KW-0547">Nucleotide-binding</keyword>
<comment type="caution">
    <text evidence="40">The sequence shown here is derived from an EMBL/GenBank/DDBJ whole genome shotgun (WGS) entry which is preliminary data.</text>
</comment>
<evidence type="ECO:0000256" key="10">
    <source>
        <dbReference type="ARBA" id="ARBA00022490"/>
    </source>
</evidence>
<keyword evidence="25" id="KW-0206">Cytoskeleton</keyword>
<keyword evidence="8" id="KW-0813">Transport</keyword>
<evidence type="ECO:0000256" key="32">
    <source>
        <dbReference type="ARBA" id="ARBA00074079"/>
    </source>
</evidence>
<feature type="compositionally biased region" description="Low complexity" evidence="36">
    <location>
        <begin position="767"/>
        <end position="777"/>
    </location>
</feature>
<keyword evidence="15" id="KW-0967">Endosome</keyword>
<feature type="transmembrane region" description="Helical" evidence="37">
    <location>
        <begin position="1918"/>
        <end position="1938"/>
    </location>
</feature>
<evidence type="ECO:0000256" key="25">
    <source>
        <dbReference type="ARBA" id="ARBA00023212"/>
    </source>
</evidence>
<dbReference type="GO" id="GO:0140359">
    <property type="term" value="F:ABC-type transporter activity"/>
    <property type="evidence" value="ECO:0007669"/>
    <property type="project" value="InterPro"/>
</dbReference>
<keyword evidence="10" id="KW-0963">Cytoplasm</keyword>
<feature type="transmembrane region" description="Helical" evidence="37">
    <location>
        <begin position="2260"/>
        <end position="2281"/>
    </location>
</feature>
<dbReference type="InterPro" id="IPR056264">
    <property type="entry name" value="R2_ABCA1-4-like"/>
</dbReference>
<feature type="transmembrane region" description="Helical" evidence="37">
    <location>
        <begin position="2074"/>
        <end position="2095"/>
    </location>
</feature>
<feature type="transmembrane region" description="Helical" evidence="37">
    <location>
        <begin position="1090"/>
        <end position="1107"/>
    </location>
</feature>
<feature type="transmembrane region" description="Helical" evidence="37">
    <location>
        <begin position="1276"/>
        <end position="1295"/>
    </location>
</feature>
<evidence type="ECO:0000256" key="7">
    <source>
        <dbReference type="ARBA" id="ARBA00008869"/>
    </source>
</evidence>
<accession>A0A5N5ML01</accession>
<dbReference type="SMART" id="SM00129">
    <property type="entry name" value="KISc"/>
    <property type="match status" value="1"/>
</dbReference>
<evidence type="ECO:0000256" key="6">
    <source>
        <dbReference type="ARBA" id="ARBA00004653"/>
    </source>
</evidence>
<keyword evidence="11 37" id="KW-0812">Transmembrane</keyword>
<feature type="region of interest" description="Disordered" evidence="36">
    <location>
        <begin position="767"/>
        <end position="792"/>
    </location>
</feature>
<dbReference type="GO" id="GO:0005319">
    <property type="term" value="F:lipid transporter activity"/>
    <property type="evidence" value="ECO:0007669"/>
    <property type="project" value="TreeGrafter"/>
</dbReference>
<feature type="transmembrane region" description="Helical" evidence="37">
    <location>
        <begin position="1407"/>
        <end position="1429"/>
    </location>
</feature>
<feature type="transmembrane region" description="Helical" evidence="37">
    <location>
        <begin position="1349"/>
        <end position="1373"/>
    </location>
</feature>
<evidence type="ECO:0000256" key="30">
    <source>
        <dbReference type="ARBA" id="ARBA00057378"/>
    </source>
</evidence>
<dbReference type="GO" id="GO:0005874">
    <property type="term" value="C:microtubule"/>
    <property type="evidence" value="ECO:0007669"/>
    <property type="project" value="UniProtKB-KW"/>
</dbReference>
<dbReference type="InterPro" id="IPR003439">
    <property type="entry name" value="ABC_transporter-like_ATP-bd"/>
</dbReference>
<evidence type="ECO:0000256" key="13">
    <source>
        <dbReference type="ARBA" id="ARBA00022737"/>
    </source>
</evidence>
<comment type="subcellular location">
    <subcellularLocation>
        <location evidence="4">Cell membrane</location>
    </subcellularLocation>
    <subcellularLocation>
        <location evidence="2">Cell projection</location>
        <location evidence="2">Cilium</location>
    </subcellularLocation>
    <subcellularLocation>
        <location evidence="5">Cytoplasm</location>
        <location evidence="5">Cytoskeleton</location>
    </subcellularLocation>
    <subcellularLocation>
        <location evidence="6">Golgi apparatus membrane</location>
        <topology evidence="6">Multi-pass membrane protein</topology>
    </subcellularLocation>
    <subcellularLocation>
        <location evidence="1">Late endosome membrane</location>
        <topology evidence="1">Multi-pass membrane protein</topology>
    </subcellularLocation>
    <subcellularLocation>
        <location evidence="3">Lysosome membrane</location>
        <topology evidence="3">Multi-pass membrane protein</topology>
    </subcellularLocation>
</comment>
<feature type="transmembrane region" description="Helical" evidence="37">
    <location>
        <begin position="2158"/>
        <end position="2179"/>
    </location>
</feature>
<feature type="coiled-coil region" evidence="35">
    <location>
        <begin position="519"/>
        <end position="546"/>
    </location>
</feature>
<dbReference type="InterPro" id="IPR019821">
    <property type="entry name" value="Kinesin_motor_CS"/>
</dbReference>
<evidence type="ECO:0000256" key="17">
    <source>
        <dbReference type="ARBA" id="ARBA00022989"/>
    </source>
</evidence>
<evidence type="ECO:0000256" key="27">
    <source>
        <dbReference type="ARBA" id="ARBA00023273"/>
    </source>
</evidence>
<feature type="transmembrane region" description="Helical" evidence="37">
    <location>
        <begin position="1379"/>
        <end position="1400"/>
    </location>
</feature>
<feature type="coiled-coil region" evidence="35">
    <location>
        <begin position="361"/>
        <end position="436"/>
    </location>
</feature>
<feature type="region of interest" description="Disordered" evidence="36">
    <location>
        <begin position="664"/>
        <end position="746"/>
    </location>
</feature>
<dbReference type="InterPro" id="IPR036961">
    <property type="entry name" value="Kinesin_motor_dom_sf"/>
</dbReference>
<feature type="binding site" evidence="34">
    <location>
        <begin position="104"/>
        <end position="111"/>
    </location>
    <ligand>
        <name>ATP</name>
        <dbReference type="ChEBI" id="CHEBI:30616"/>
    </ligand>
</feature>
<dbReference type="PANTHER" id="PTHR19229">
    <property type="entry name" value="ATP-BINDING CASSETTE TRANSPORTER SUBFAMILY A ABCA"/>
    <property type="match status" value="1"/>
</dbReference>
<evidence type="ECO:0000313" key="40">
    <source>
        <dbReference type="EMBL" id="KAB5555692.1"/>
    </source>
</evidence>
<evidence type="ECO:0000256" key="18">
    <source>
        <dbReference type="ARBA" id="ARBA00023034"/>
    </source>
</evidence>
<keyword evidence="12" id="KW-0493">Microtubule</keyword>
<feature type="domain" description="Kinesin motor" evidence="38">
    <location>
        <begin position="11"/>
        <end position="346"/>
    </location>
</feature>
<dbReference type="GO" id="GO:0005886">
    <property type="term" value="C:plasma membrane"/>
    <property type="evidence" value="ECO:0007669"/>
    <property type="project" value="UniProtKB-SubCell"/>
</dbReference>
<dbReference type="FunFam" id="3.40.50.300:FF:000729">
    <property type="entry name" value="ATP-binding cassette, sub-family A (ABC1), member 5"/>
    <property type="match status" value="1"/>
</dbReference>
<evidence type="ECO:0000256" key="35">
    <source>
        <dbReference type="SAM" id="Coils"/>
    </source>
</evidence>
<evidence type="ECO:0000256" key="29">
    <source>
        <dbReference type="ARBA" id="ARBA00055376"/>
    </source>
</evidence>
<dbReference type="GO" id="GO:0005765">
    <property type="term" value="C:lysosomal membrane"/>
    <property type="evidence" value="ECO:0007669"/>
    <property type="project" value="UniProtKB-SubCell"/>
</dbReference>
<comment type="similarity">
    <text evidence="7">Belongs to the ABC transporter superfamily. ABCA family.</text>
</comment>
<keyword evidence="20" id="KW-0445">Lipid transport</keyword>
<dbReference type="PRINTS" id="PR00380">
    <property type="entry name" value="KINESINHEAVY"/>
</dbReference>
<dbReference type="GO" id="GO:0005929">
    <property type="term" value="C:cilium"/>
    <property type="evidence" value="ECO:0007669"/>
    <property type="project" value="UniProtKB-SubCell"/>
</dbReference>
<keyword evidence="19 35" id="KW-0175">Coiled coil</keyword>
<evidence type="ECO:0000259" key="38">
    <source>
        <dbReference type="PROSITE" id="PS50067"/>
    </source>
</evidence>
<evidence type="ECO:0000256" key="28">
    <source>
        <dbReference type="ARBA" id="ARBA00050894"/>
    </source>
</evidence>
<feature type="compositionally biased region" description="Polar residues" evidence="36">
    <location>
        <begin position="912"/>
        <end position="937"/>
    </location>
</feature>
<dbReference type="PROSITE" id="PS00211">
    <property type="entry name" value="ABC_TRANSPORTER_1"/>
    <property type="match status" value="1"/>
</dbReference>
<evidence type="ECO:0000256" key="9">
    <source>
        <dbReference type="ARBA" id="ARBA00022475"/>
    </source>
</evidence>
<keyword evidence="13" id="KW-0677">Repeat</keyword>
<dbReference type="GO" id="GO:0000139">
    <property type="term" value="C:Golgi membrane"/>
    <property type="evidence" value="ECO:0007669"/>
    <property type="project" value="UniProtKB-SubCell"/>
</dbReference>
<feature type="transmembrane region" description="Helical" evidence="37">
    <location>
        <begin position="1315"/>
        <end position="1337"/>
    </location>
</feature>
<keyword evidence="24" id="KW-0325">Glycoprotein</keyword>
<evidence type="ECO:0000256" key="11">
    <source>
        <dbReference type="ARBA" id="ARBA00022692"/>
    </source>
</evidence>
<dbReference type="Gene3D" id="3.40.50.300">
    <property type="entry name" value="P-loop containing nucleotide triphosphate hydrolases"/>
    <property type="match status" value="2"/>
</dbReference>
<dbReference type="SMART" id="SM00382">
    <property type="entry name" value="AAA"/>
    <property type="match status" value="2"/>
</dbReference>
<evidence type="ECO:0000256" key="31">
    <source>
        <dbReference type="ARBA" id="ARBA00073205"/>
    </source>
</evidence>
<protein>
    <recommendedName>
        <fullName evidence="32">Cholesterol transporter ABCA5</fullName>
    </recommendedName>
    <alternativeName>
        <fullName evidence="33">ATP-binding cassette sub-family A member 5</fullName>
    </alternativeName>
    <alternativeName>
        <fullName evidence="31">Kinesin-like protein KIF19</fullName>
    </alternativeName>
</protein>
<evidence type="ECO:0000256" key="20">
    <source>
        <dbReference type="ARBA" id="ARBA00023055"/>
    </source>
</evidence>
<dbReference type="PROSITE" id="PS50893">
    <property type="entry name" value="ABC_TRANSPORTER_2"/>
    <property type="match status" value="2"/>
</dbReference>
<dbReference type="FunFam" id="3.40.50.300:FF:000335">
    <property type="entry name" value="ATP binding cassette subfamily A member 5"/>
    <property type="match status" value="1"/>
</dbReference>
<keyword evidence="9" id="KW-1003">Cell membrane</keyword>
<evidence type="ECO:0000256" key="19">
    <source>
        <dbReference type="ARBA" id="ARBA00023054"/>
    </source>
</evidence>
<dbReference type="Pfam" id="PF23321">
    <property type="entry name" value="R1_ABCA1"/>
    <property type="match status" value="1"/>
</dbReference>
<comment type="catalytic activity">
    <reaction evidence="28">
        <text>cholesterol(in) + ATP + H2O = cholesterol(out) + ADP + phosphate + H(+)</text>
        <dbReference type="Rhea" id="RHEA:39051"/>
        <dbReference type="ChEBI" id="CHEBI:15377"/>
        <dbReference type="ChEBI" id="CHEBI:15378"/>
        <dbReference type="ChEBI" id="CHEBI:16113"/>
        <dbReference type="ChEBI" id="CHEBI:30616"/>
        <dbReference type="ChEBI" id="CHEBI:43474"/>
        <dbReference type="ChEBI" id="CHEBI:456216"/>
    </reaction>
    <physiologicalReaction direction="left-to-right" evidence="28">
        <dbReference type="Rhea" id="RHEA:39052"/>
    </physiologicalReaction>
</comment>
<dbReference type="InterPro" id="IPR017871">
    <property type="entry name" value="ABC_transporter-like_CS"/>
</dbReference>
<evidence type="ECO:0000256" key="22">
    <source>
        <dbReference type="ARBA" id="ARBA00023136"/>
    </source>
</evidence>
<dbReference type="Pfam" id="PF00005">
    <property type="entry name" value="ABC_tran"/>
    <property type="match status" value="2"/>
</dbReference>
<dbReference type="CDD" id="cd01370">
    <property type="entry name" value="KISc_KIP3_like"/>
    <property type="match status" value="1"/>
</dbReference>
<evidence type="ECO:0000256" key="8">
    <source>
        <dbReference type="ARBA" id="ARBA00022448"/>
    </source>
</evidence>
<dbReference type="CDD" id="cd03263">
    <property type="entry name" value="ABC_subfamily_A"/>
    <property type="match status" value="2"/>
</dbReference>
<keyword evidence="22 37" id="KW-0472">Membrane</keyword>
<keyword evidence="18" id="KW-0333">Golgi apparatus</keyword>
<evidence type="ECO:0000256" key="33">
    <source>
        <dbReference type="ARBA" id="ARBA00082190"/>
    </source>
</evidence>
<evidence type="ECO:0000256" key="3">
    <source>
        <dbReference type="ARBA" id="ARBA00004155"/>
    </source>
</evidence>
<feature type="transmembrane region" description="Helical" evidence="37">
    <location>
        <begin position="2191"/>
        <end position="2211"/>
    </location>
</feature>
<evidence type="ECO:0000256" key="14">
    <source>
        <dbReference type="ARBA" id="ARBA00022741"/>
    </source>
</evidence>
<dbReference type="InterPro" id="IPR013525">
    <property type="entry name" value="ABC2_TM"/>
</dbReference>
<dbReference type="PANTHER" id="PTHR19229:SF209">
    <property type="entry name" value="ATP-BINDING CASSETTE SUB-FAMILY A MEMBER 5 ISOFORM X1"/>
    <property type="match status" value="1"/>
</dbReference>
<feature type="domain" description="ABC transporter" evidence="39">
    <location>
        <begin position="2347"/>
        <end position="2585"/>
    </location>
</feature>
<evidence type="ECO:0000256" key="2">
    <source>
        <dbReference type="ARBA" id="ARBA00004138"/>
    </source>
</evidence>
<evidence type="ECO:0000256" key="4">
    <source>
        <dbReference type="ARBA" id="ARBA00004236"/>
    </source>
</evidence>
<feature type="domain" description="ABC transporter" evidence="39">
    <location>
        <begin position="1534"/>
        <end position="1769"/>
    </location>
</feature>
<evidence type="ECO:0000256" key="12">
    <source>
        <dbReference type="ARBA" id="ARBA00022701"/>
    </source>
</evidence>
<evidence type="ECO:0000256" key="5">
    <source>
        <dbReference type="ARBA" id="ARBA00004245"/>
    </source>
</evidence>